<sequence length="385" mass="43496">MSWLLLVVLWVAVIDNMIKHLLQNCDQDSSSMQSVGDFITMDFNMKMMDRPQHHSPKKVKRFRSAFTTDQVNYLEKQFKKFPYIGNAHRKEVALSLNIPERAVKIWFQNRRMKEKKDGSNKEFDILQSIPKSLEFAKSQLNNASVVSANDQQMRSLPLLNDVNQSSYDNDMVKAKFTNDMSVVADPGINNTKVKVAPVSQHVVTTKVVHPPPVFLNNGHLNQDPRTPSVNLDLCKKLQTEPFKPYIEPALKKETIEPKKFESISPIEQTAPEDLSASRKPIYSPMIQPPYTNAGYVSITPTVSPFYAQPYISASGVVWKPVSVLPVVPSPATQGSTVYDMPDSTANRSCNCDCHANSQMSYNYPQQSSPRYIITSMPFQNPSTKF</sequence>
<evidence type="ECO:0000256" key="4">
    <source>
        <dbReference type="ARBA" id="ARBA00023242"/>
    </source>
</evidence>
<evidence type="ECO:0000313" key="9">
    <source>
        <dbReference type="Proteomes" id="UP000322000"/>
    </source>
</evidence>
<dbReference type="OrthoDB" id="6159439at2759"/>
<evidence type="ECO:0000256" key="3">
    <source>
        <dbReference type="ARBA" id="ARBA00023155"/>
    </source>
</evidence>
<evidence type="ECO:0000256" key="6">
    <source>
        <dbReference type="RuleBase" id="RU000682"/>
    </source>
</evidence>
<evidence type="ECO:0000259" key="8">
    <source>
        <dbReference type="PROSITE" id="PS50071"/>
    </source>
</evidence>
<organism evidence="9 10">
    <name type="scientific">Trichoplusia ni</name>
    <name type="common">Cabbage looper</name>
    <dbReference type="NCBI Taxonomy" id="7111"/>
    <lineage>
        <taxon>Eukaryota</taxon>
        <taxon>Metazoa</taxon>
        <taxon>Ecdysozoa</taxon>
        <taxon>Arthropoda</taxon>
        <taxon>Hexapoda</taxon>
        <taxon>Insecta</taxon>
        <taxon>Pterygota</taxon>
        <taxon>Neoptera</taxon>
        <taxon>Endopterygota</taxon>
        <taxon>Lepidoptera</taxon>
        <taxon>Glossata</taxon>
        <taxon>Ditrysia</taxon>
        <taxon>Noctuoidea</taxon>
        <taxon>Noctuidae</taxon>
        <taxon>Plusiinae</taxon>
        <taxon>Trichoplusia</taxon>
    </lineage>
</organism>
<dbReference type="Proteomes" id="UP000322000">
    <property type="component" value="Chromosome 8"/>
</dbReference>
<dbReference type="PANTHER" id="PTHR45664:SF12">
    <property type="entry name" value="PANCREAS_DUODENUM HOMEOBOX PROTEIN 1"/>
    <property type="match status" value="1"/>
</dbReference>
<dbReference type="GO" id="GO:0000978">
    <property type="term" value="F:RNA polymerase II cis-regulatory region sequence-specific DNA binding"/>
    <property type="evidence" value="ECO:0007669"/>
    <property type="project" value="TreeGrafter"/>
</dbReference>
<proteinExistence type="predicted"/>
<keyword evidence="4 5" id="KW-0539">Nucleus</keyword>
<dbReference type="PROSITE" id="PS00027">
    <property type="entry name" value="HOMEOBOX_1"/>
    <property type="match status" value="1"/>
</dbReference>
<keyword evidence="3 5" id="KW-0371">Homeobox</keyword>
<keyword evidence="2 5" id="KW-0238">DNA-binding</keyword>
<dbReference type="Gene3D" id="1.10.10.60">
    <property type="entry name" value="Homeodomain-like"/>
    <property type="match status" value="1"/>
</dbReference>
<dbReference type="SUPFAM" id="SSF46689">
    <property type="entry name" value="Homeodomain-like"/>
    <property type="match status" value="1"/>
</dbReference>
<dbReference type="InterPro" id="IPR017970">
    <property type="entry name" value="Homeobox_CS"/>
</dbReference>
<keyword evidence="9" id="KW-1185">Reference proteome</keyword>
<gene>
    <name evidence="10" type="primary">LOC113496695</name>
</gene>
<evidence type="ECO:0000256" key="2">
    <source>
        <dbReference type="ARBA" id="ARBA00023125"/>
    </source>
</evidence>
<evidence type="ECO:0000256" key="5">
    <source>
        <dbReference type="PROSITE-ProRule" id="PRU00108"/>
    </source>
</evidence>
<name>A0A7E5VUJ2_TRINI</name>
<dbReference type="InterPro" id="IPR001356">
    <property type="entry name" value="HD"/>
</dbReference>
<dbReference type="KEGG" id="tnl:113496695"/>
<evidence type="ECO:0000313" key="10">
    <source>
        <dbReference type="RefSeq" id="XP_026731801.1"/>
    </source>
</evidence>
<dbReference type="GO" id="GO:0000981">
    <property type="term" value="F:DNA-binding transcription factor activity, RNA polymerase II-specific"/>
    <property type="evidence" value="ECO:0007669"/>
    <property type="project" value="InterPro"/>
</dbReference>
<dbReference type="GO" id="GO:0005634">
    <property type="term" value="C:nucleus"/>
    <property type="evidence" value="ECO:0007669"/>
    <property type="project" value="UniProtKB-SubCell"/>
</dbReference>
<protein>
    <submittedName>
        <fullName evidence="10">Uncharacterized protein LOC113496695</fullName>
    </submittedName>
</protein>
<dbReference type="AlphaFoldDB" id="A0A7E5VUJ2"/>
<dbReference type="RefSeq" id="XP_026731801.1">
    <property type="nucleotide sequence ID" value="XM_026876000.1"/>
</dbReference>
<evidence type="ECO:0000256" key="7">
    <source>
        <dbReference type="SAM" id="SignalP"/>
    </source>
</evidence>
<dbReference type="InterPro" id="IPR009057">
    <property type="entry name" value="Homeodomain-like_sf"/>
</dbReference>
<reference evidence="10" key="1">
    <citation type="submission" date="2025-08" db="UniProtKB">
        <authorList>
            <consortium name="RefSeq"/>
        </authorList>
    </citation>
    <scope>IDENTIFICATION</scope>
</reference>
<feature type="DNA-binding region" description="Homeobox" evidence="5">
    <location>
        <begin position="59"/>
        <end position="118"/>
    </location>
</feature>
<keyword evidence="7" id="KW-0732">Signal</keyword>
<feature type="signal peptide" evidence="7">
    <location>
        <begin position="1"/>
        <end position="16"/>
    </location>
</feature>
<evidence type="ECO:0000256" key="1">
    <source>
        <dbReference type="ARBA" id="ARBA00004123"/>
    </source>
</evidence>
<comment type="subcellular location">
    <subcellularLocation>
        <location evidence="1 5 6">Nucleus</location>
    </subcellularLocation>
</comment>
<dbReference type="PANTHER" id="PTHR45664">
    <property type="entry name" value="PROTEIN ZERKNUELLT 1-RELATED"/>
    <property type="match status" value="1"/>
</dbReference>
<dbReference type="InParanoid" id="A0A7E5VUJ2"/>
<feature type="domain" description="Homeobox" evidence="8">
    <location>
        <begin position="57"/>
        <end position="117"/>
    </location>
</feature>
<accession>A0A7E5VUJ2</accession>
<dbReference type="CDD" id="cd00086">
    <property type="entry name" value="homeodomain"/>
    <property type="match status" value="1"/>
</dbReference>
<dbReference type="SMART" id="SM00389">
    <property type="entry name" value="HOX"/>
    <property type="match status" value="1"/>
</dbReference>
<feature type="chain" id="PRO_5028902489" evidence="7">
    <location>
        <begin position="17"/>
        <end position="385"/>
    </location>
</feature>
<dbReference type="GO" id="GO:0045944">
    <property type="term" value="P:positive regulation of transcription by RNA polymerase II"/>
    <property type="evidence" value="ECO:0007669"/>
    <property type="project" value="UniProtKB-ARBA"/>
</dbReference>
<dbReference type="GeneID" id="113496695"/>
<dbReference type="PROSITE" id="PS50071">
    <property type="entry name" value="HOMEOBOX_2"/>
    <property type="match status" value="1"/>
</dbReference>
<dbReference type="Pfam" id="PF00046">
    <property type="entry name" value="Homeodomain"/>
    <property type="match status" value="1"/>
</dbReference>